<evidence type="ECO:0008006" key="10">
    <source>
        <dbReference type="Google" id="ProtNLM"/>
    </source>
</evidence>
<dbReference type="PANTHER" id="PTHR45649:SF27">
    <property type="entry name" value="CHOLINE TRANSPORTER (EUROFUNG)"/>
    <property type="match status" value="1"/>
</dbReference>
<proteinExistence type="predicted"/>
<feature type="transmembrane region" description="Helical" evidence="7">
    <location>
        <begin position="419"/>
        <end position="439"/>
    </location>
</feature>
<protein>
    <recommendedName>
        <fullName evidence="10">Choline transporter</fullName>
    </recommendedName>
</protein>
<accession>A0A517LE85</accession>
<feature type="transmembrane region" description="Helical" evidence="7">
    <location>
        <begin position="177"/>
        <end position="198"/>
    </location>
</feature>
<dbReference type="GO" id="GO:0022857">
    <property type="term" value="F:transmembrane transporter activity"/>
    <property type="evidence" value="ECO:0007669"/>
    <property type="project" value="InterPro"/>
</dbReference>
<feature type="region of interest" description="Disordered" evidence="6">
    <location>
        <begin position="1"/>
        <end position="27"/>
    </location>
</feature>
<dbReference type="Gene3D" id="1.20.1740.10">
    <property type="entry name" value="Amino acid/polyamine transporter I"/>
    <property type="match status" value="1"/>
</dbReference>
<dbReference type="Pfam" id="PF13520">
    <property type="entry name" value="AA_permease_2"/>
    <property type="match status" value="1"/>
</dbReference>
<feature type="transmembrane region" description="Helical" evidence="7">
    <location>
        <begin position="55"/>
        <end position="80"/>
    </location>
</feature>
<dbReference type="OrthoDB" id="3900342at2759"/>
<dbReference type="EMBL" id="CP042194">
    <property type="protein sequence ID" value="QDS73955.1"/>
    <property type="molecule type" value="Genomic_DNA"/>
</dbReference>
<gene>
    <name evidence="8" type="ORF">FKW77_008127</name>
</gene>
<sequence length="531" mass="57395">MAELEKGTERNGGGRFGETPSLDDERRKSNVVDGFEGPAVNASGHEDELQRQYGIWSLCGLALTIDNAWIALGGSIIVASANGGAPGILYELLVAIFYYSFIGACIAELASAIPSSGGVYHWASVTPGPRYGRILGFFTGFLNFFGWIFDLASIVQIEANICVQMYAVFHPDYIVEAWHVYVTFIMLSIICSAFCIFFNRLIPKLQDLGLFFVLGGGLITIIVIASMPKQHASSSFVWKDWENSTGWPSGVAFLTGVLNGAFTIGTPDAITHLAEEMPNPGKDLPKAVFLQIGLGGLSAFLFAITILYGITDFDAVLSSNGAFPLATVYAQATGSKGATFGLLFIIFCSILICLVGTFLTLSRIWWSLARDNAVPFSPFFAQVNRKLSCPIPAMILATVLCIAFGAISLGSKTAFSDLVGSFIILTTTSYACAIAPHLLTGRKNVPPGPFWMGKAGFAVQSITVILIIFFNTMFCFPYAMPVDIPTMNYNSVILVGCIFLTTIWWFIHGLRKYPGPKLASLYIEGVVLKGS</sequence>
<feature type="transmembrane region" description="Helical" evidence="7">
    <location>
        <begin position="134"/>
        <end position="157"/>
    </location>
</feature>
<keyword evidence="2" id="KW-0813">Transport</keyword>
<evidence type="ECO:0000313" key="8">
    <source>
        <dbReference type="EMBL" id="QDS73955.1"/>
    </source>
</evidence>
<feature type="transmembrane region" description="Helical" evidence="7">
    <location>
        <begin position="342"/>
        <end position="366"/>
    </location>
</feature>
<dbReference type="PIRSF" id="PIRSF006060">
    <property type="entry name" value="AA_transporter"/>
    <property type="match status" value="1"/>
</dbReference>
<feature type="transmembrane region" description="Helical" evidence="7">
    <location>
        <begin position="92"/>
        <end position="113"/>
    </location>
</feature>
<reference evidence="8 9" key="1">
    <citation type="submission" date="2019-07" db="EMBL/GenBank/DDBJ databases">
        <title>Finished genome of Venturia effusa.</title>
        <authorList>
            <person name="Young C.A."/>
            <person name="Cox M.P."/>
            <person name="Ganley A.R.D."/>
            <person name="David W.J."/>
        </authorList>
    </citation>
    <scope>NUCLEOTIDE SEQUENCE [LARGE SCALE GENOMIC DNA]</scope>
    <source>
        <strain evidence="9">albino</strain>
    </source>
</reference>
<evidence type="ECO:0000256" key="7">
    <source>
        <dbReference type="SAM" id="Phobius"/>
    </source>
</evidence>
<feature type="transmembrane region" description="Helical" evidence="7">
    <location>
        <begin position="387"/>
        <end position="407"/>
    </location>
</feature>
<keyword evidence="4 7" id="KW-1133">Transmembrane helix</keyword>
<feature type="transmembrane region" description="Helical" evidence="7">
    <location>
        <begin position="486"/>
        <end position="507"/>
    </location>
</feature>
<evidence type="ECO:0000256" key="6">
    <source>
        <dbReference type="SAM" id="MobiDB-lite"/>
    </source>
</evidence>
<keyword evidence="3 7" id="KW-0812">Transmembrane</keyword>
<dbReference type="AlphaFoldDB" id="A0A517LE85"/>
<name>A0A517LE85_9PEZI</name>
<evidence type="ECO:0000256" key="4">
    <source>
        <dbReference type="ARBA" id="ARBA00022989"/>
    </source>
</evidence>
<dbReference type="PANTHER" id="PTHR45649">
    <property type="entry name" value="AMINO-ACID PERMEASE BAT1"/>
    <property type="match status" value="1"/>
</dbReference>
<feature type="transmembrane region" description="Helical" evidence="7">
    <location>
        <begin position="451"/>
        <end position="480"/>
    </location>
</feature>
<evidence type="ECO:0000256" key="5">
    <source>
        <dbReference type="ARBA" id="ARBA00023136"/>
    </source>
</evidence>
<evidence type="ECO:0000256" key="2">
    <source>
        <dbReference type="ARBA" id="ARBA00022448"/>
    </source>
</evidence>
<organism evidence="8 9">
    <name type="scientific">Venturia effusa</name>
    <dbReference type="NCBI Taxonomy" id="50376"/>
    <lineage>
        <taxon>Eukaryota</taxon>
        <taxon>Fungi</taxon>
        <taxon>Dikarya</taxon>
        <taxon>Ascomycota</taxon>
        <taxon>Pezizomycotina</taxon>
        <taxon>Dothideomycetes</taxon>
        <taxon>Pleosporomycetidae</taxon>
        <taxon>Venturiales</taxon>
        <taxon>Venturiaceae</taxon>
        <taxon>Venturia</taxon>
    </lineage>
</organism>
<feature type="transmembrane region" description="Helical" evidence="7">
    <location>
        <begin position="287"/>
        <end position="310"/>
    </location>
</feature>
<evidence type="ECO:0000313" key="9">
    <source>
        <dbReference type="Proteomes" id="UP000316270"/>
    </source>
</evidence>
<dbReference type="GO" id="GO:0016020">
    <property type="term" value="C:membrane"/>
    <property type="evidence" value="ECO:0007669"/>
    <property type="project" value="UniProtKB-SubCell"/>
</dbReference>
<evidence type="ECO:0000256" key="3">
    <source>
        <dbReference type="ARBA" id="ARBA00022692"/>
    </source>
</evidence>
<dbReference type="Proteomes" id="UP000316270">
    <property type="component" value="Chromosome 10"/>
</dbReference>
<dbReference type="InterPro" id="IPR002293">
    <property type="entry name" value="AA/rel_permease1"/>
</dbReference>
<keyword evidence="9" id="KW-1185">Reference proteome</keyword>
<comment type="subcellular location">
    <subcellularLocation>
        <location evidence="1">Membrane</location>
        <topology evidence="1">Multi-pass membrane protein</topology>
    </subcellularLocation>
</comment>
<keyword evidence="5 7" id="KW-0472">Membrane</keyword>
<evidence type="ECO:0000256" key="1">
    <source>
        <dbReference type="ARBA" id="ARBA00004141"/>
    </source>
</evidence>
<dbReference type="STRING" id="50376.A0A517LE85"/>
<feature type="transmembrane region" description="Helical" evidence="7">
    <location>
        <begin position="210"/>
        <end position="227"/>
    </location>
</feature>